<keyword evidence="3" id="KW-1185">Reference proteome</keyword>
<evidence type="ECO:0008006" key="4">
    <source>
        <dbReference type="Google" id="ProtNLM"/>
    </source>
</evidence>
<reference evidence="2" key="2">
    <citation type="submission" date="2017-05" db="EMBL/GenBank/DDBJ databases">
        <authorList>
            <consortium name="The Broad Institute Genomics Platform"/>
            <consortium name="The Broad Institute Genomic Center for Infectious Diseases"/>
            <person name="Earl A."/>
            <person name="Manson A."/>
            <person name="Schwartman J."/>
            <person name="Gilmore M."/>
            <person name="Abouelleil A."/>
            <person name="Cao P."/>
            <person name="Chapman S."/>
            <person name="Cusick C."/>
            <person name="Shea T."/>
            <person name="Young S."/>
            <person name="Neafsey D."/>
            <person name="Nusbaum C."/>
            <person name="Birren B."/>
        </authorList>
    </citation>
    <scope>NUCLEOTIDE SEQUENCE</scope>
    <source>
        <strain evidence="2">9E7_DIV0242</strain>
    </source>
</reference>
<name>A0A242K4U5_9ENTE</name>
<evidence type="ECO:0000313" key="3">
    <source>
        <dbReference type="Proteomes" id="UP000195141"/>
    </source>
</evidence>
<dbReference type="EMBL" id="NGMM01000004">
    <property type="protein sequence ID" value="OTP14548.1"/>
    <property type="molecule type" value="Genomic_DNA"/>
</dbReference>
<gene>
    <name evidence="2" type="ORF">A5888_002178</name>
    <name evidence="1" type="ORF">A5888_002649</name>
</gene>
<dbReference type="AlphaFoldDB" id="A0A242K4U5"/>
<accession>A0A242K4U5</accession>
<evidence type="ECO:0000313" key="1">
    <source>
        <dbReference type="EMBL" id="OTP14548.1"/>
    </source>
</evidence>
<dbReference type="EMBL" id="CP147247">
    <property type="protein sequence ID" value="WYJ90421.1"/>
    <property type="molecule type" value="Genomic_DNA"/>
</dbReference>
<dbReference type="PROSITE" id="PS51257">
    <property type="entry name" value="PROKAR_LIPOPROTEIN"/>
    <property type="match status" value="1"/>
</dbReference>
<organism evidence="1">
    <name type="scientific">Candidatus Enterococcus clewellii</name>
    <dbReference type="NCBI Taxonomy" id="1834193"/>
    <lineage>
        <taxon>Bacteria</taxon>
        <taxon>Bacillati</taxon>
        <taxon>Bacillota</taxon>
        <taxon>Bacilli</taxon>
        <taxon>Lactobacillales</taxon>
        <taxon>Enterococcaceae</taxon>
        <taxon>Enterococcus</taxon>
    </lineage>
</organism>
<protein>
    <recommendedName>
        <fullName evidence="4">Lipoprotein</fullName>
    </recommendedName>
</protein>
<dbReference type="Proteomes" id="UP000195141">
    <property type="component" value="Chromosome"/>
</dbReference>
<sequence>MKKYSKWLLILPLLVFSGCQQENKEKETEKLSEAESAFVWQTDQEKKFGGHDYTVSSDELESELSDRFNIELPASYFEFEEAYQEGFSIEGVTKTENEYQITGSDYELMVSRETGFAKEEELVSLGTVKATYEYMSNAKQVKLASQQLEILNWVGDDQFHGKSLEDTLKKLGEILKLDDVDQLVTDFKEKIADEEAIKGELITVYADKEDARIKKTLTVQYTDKGVVEGIYANVSDNQK</sequence>
<proteinExistence type="predicted"/>
<evidence type="ECO:0000313" key="2">
    <source>
        <dbReference type="EMBL" id="WYJ90421.1"/>
    </source>
</evidence>
<dbReference type="RefSeq" id="WP_086349683.1">
    <property type="nucleotide sequence ID" value="NZ_CP147247.1"/>
</dbReference>
<reference evidence="2" key="3">
    <citation type="submission" date="2024-03" db="EMBL/GenBank/DDBJ databases">
        <title>The Genome Sequence of Enterococcus sp. DIV0242b.</title>
        <authorList>
            <consortium name="The Broad Institute Genomics Platform"/>
            <consortium name="The Broad Institute Microbial Omics Core"/>
            <consortium name="The Broad Institute Genomic Center for Infectious Diseases"/>
            <person name="Earl A."/>
            <person name="Manson A."/>
            <person name="Gilmore M."/>
            <person name="Schwartman J."/>
            <person name="Shea T."/>
            <person name="Abouelleil A."/>
            <person name="Cao P."/>
            <person name="Chapman S."/>
            <person name="Cusick C."/>
            <person name="Young S."/>
            <person name="Neafsey D."/>
            <person name="Nusbaum C."/>
            <person name="Birren B."/>
        </authorList>
    </citation>
    <scope>NUCLEOTIDE SEQUENCE</scope>
    <source>
        <strain evidence="2">9E7_DIV0242</strain>
    </source>
</reference>
<reference evidence="1" key="1">
    <citation type="submission" date="2017-05" db="EMBL/GenBank/DDBJ databases">
        <title>The Genome Sequence of Enterococcus sp. 9E7_DIV0242.</title>
        <authorList>
            <consortium name="The Broad Institute Genomics Platform"/>
            <consortium name="The Broad Institute Genomic Center for Infectious Diseases"/>
            <person name="Earl A."/>
            <person name="Manson A."/>
            <person name="Schwartman J."/>
            <person name="Gilmore M."/>
            <person name="Abouelleil A."/>
            <person name="Cao P."/>
            <person name="Chapman S."/>
            <person name="Cusick C."/>
            <person name="Shea T."/>
            <person name="Young S."/>
            <person name="Neafsey D."/>
            <person name="Nusbaum C."/>
            <person name="Birren B."/>
        </authorList>
    </citation>
    <scope>NUCLEOTIDE SEQUENCE [LARGE SCALE GENOMIC DNA]</scope>
    <source>
        <strain evidence="1">9E7_DIV0242</strain>
    </source>
</reference>